<dbReference type="EC" id="3.1.7.2" evidence="2"/>
<comment type="caution">
    <text evidence="2">The sequence shown here is derived from an EMBL/GenBank/DDBJ whole genome shotgun (WGS) entry which is preliminary data.</text>
</comment>
<name>A0A0B8PFW9_9VIBR</name>
<dbReference type="InterPro" id="IPR002912">
    <property type="entry name" value="ACT_dom"/>
</dbReference>
<evidence type="ECO:0000313" key="2">
    <source>
        <dbReference type="EMBL" id="GAM65216.1"/>
    </source>
</evidence>
<dbReference type="SUPFAM" id="SSF55021">
    <property type="entry name" value="ACT-like"/>
    <property type="match status" value="1"/>
</dbReference>
<dbReference type="EMBL" id="BBSA01000017">
    <property type="protein sequence ID" value="GAM65216.1"/>
    <property type="molecule type" value="Genomic_DNA"/>
</dbReference>
<dbReference type="AlphaFoldDB" id="A0A0B8PFW9"/>
<dbReference type="InterPro" id="IPR045865">
    <property type="entry name" value="ACT-like_dom_sf"/>
</dbReference>
<dbReference type="PROSITE" id="PS51671">
    <property type="entry name" value="ACT"/>
    <property type="match status" value="1"/>
</dbReference>
<keyword evidence="2" id="KW-0418">Kinase</keyword>
<evidence type="ECO:0000259" key="1">
    <source>
        <dbReference type="PROSITE" id="PS51671"/>
    </source>
</evidence>
<organism evidence="2 3">
    <name type="scientific">Vibrio ishigakensis</name>
    <dbReference type="NCBI Taxonomy" id="1481914"/>
    <lineage>
        <taxon>Bacteria</taxon>
        <taxon>Pseudomonadati</taxon>
        <taxon>Pseudomonadota</taxon>
        <taxon>Gammaproteobacteria</taxon>
        <taxon>Vibrionales</taxon>
        <taxon>Vibrionaceae</taxon>
        <taxon>Vibrio</taxon>
    </lineage>
</organism>
<evidence type="ECO:0000313" key="3">
    <source>
        <dbReference type="Proteomes" id="UP000031670"/>
    </source>
</evidence>
<reference evidence="2 3" key="1">
    <citation type="submission" date="2015-01" db="EMBL/GenBank/DDBJ databases">
        <title>Vibrio sp. C5 JCM 19232 whole genome shotgun sequence.</title>
        <authorList>
            <person name="Sawabe T."/>
            <person name="Meirelles P."/>
            <person name="Feng G."/>
            <person name="Sayaka M."/>
            <person name="Hattori M."/>
            <person name="Ohkuma M."/>
        </authorList>
    </citation>
    <scope>NUCLEOTIDE SEQUENCE [LARGE SCALE GENOMIC DNA]</scope>
    <source>
        <strain evidence="2 3">JCM19232</strain>
    </source>
</reference>
<keyword evidence="2" id="KW-0808">Transferase</keyword>
<dbReference type="CDD" id="cd04876">
    <property type="entry name" value="ACT_RelA-SpoT"/>
    <property type="match status" value="1"/>
</dbReference>
<dbReference type="Pfam" id="PF13291">
    <property type="entry name" value="ACT_4"/>
    <property type="match status" value="1"/>
</dbReference>
<dbReference type="Proteomes" id="UP000031670">
    <property type="component" value="Unassembled WGS sequence"/>
</dbReference>
<protein>
    <submittedName>
        <fullName evidence="2">GTP pyrophosphokinase</fullName>
        <ecNumber evidence="2">3.1.7.2</ecNumber>
    </submittedName>
</protein>
<sequence length="90" mass="10328">MAVEWEDTHEQEFISELQIDMQNSQGALAELTNVISRTGSNIHGISTEEKDGRLYTVTVALTTKDRVHLAGIMKKIRIMPHALKVRRRRR</sequence>
<gene>
    <name evidence="2" type="ORF">JCM19232_2091</name>
</gene>
<reference evidence="2 3" key="2">
    <citation type="submission" date="2015-01" db="EMBL/GenBank/DDBJ databases">
        <authorList>
            <consortium name="NBRP consortium"/>
            <person name="Sawabe T."/>
            <person name="Meirelles P."/>
            <person name="Feng G."/>
            <person name="Sayaka M."/>
            <person name="Hattori M."/>
            <person name="Ohkuma M."/>
        </authorList>
    </citation>
    <scope>NUCLEOTIDE SEQUENCE [LARGE SCALE GENOMIC DNA]</scope>
    <source>
        <strain evidence="2 3">JCM19232</strain>
    </source>
</reference>
<proteinExistence type="predicted"/>
<keyword evidence="2" id="KW-0378">Hydrolase</keyword>
<dbReference type="GO" id="GO:0016301">
    <property type="term" value="F:kinase activity"/>
    <property type="evidence" value="ECO:0007669"/>
    <property type="project" value="UniProtKB-KW"/>
</dbReference>
<accession>A0A0B8PFW9</accession>
<feature type="domain" description="ACT" evidence="1">
    <location>
        <begin position="16"/>
        <end position="90"/>
    </location>
</feature>
<dbReference type="Gene3D" id="3.30.70.260">
    <property type="match status" value="1"/>
</dbReference>
<dbReference type="GO" id="GO:0008893">
    <property type="term" value="F:guanosine-3',5'-bis(diphosphate) 3'-diphosphatase activity"/>
    <property type="evidence" value="ECO:0007669"/>
    <property type="project" value="UniProtKB-EC"/>
</dbReference>